<evidence type="ECO:0008006" key="4">
    <source>
        <dbReference type="Google" id="ProtNLM"/>
    </source>
</evidence>
<sequence length="441" mass="50588">MIISPSTRRLLPKRQVHFLTLILTVAVFSLFQYLLFNRPSTFVGNADRYLFSSHRKLRIAVVNTQLSHDEVLVPLLDSWLQVPQAEVTTYQVGFRFGMEQVISDSGLAEEIKDHIYAGEFRKIGKDPRFPIPDIVVSTTCLKDGKHLNETLYYLLENHHTHFFCVFHHADQMENRKNAMVIDQFTPFVRAGRIDFMALSPHVAEFAKNDQFGRKWNVVKNELHHPPVHVFPPVFNFKSVADGQRSQSGREGGFALQGEYEKGRDYPMVFKHLQKFIKAAEARQESADGTNLHLVGFGKHPEVPKNLQTHVIFDERLDYTDFYTTLRQSEAVVTAFKLESYYLTKASSTVPAALIAGTPIVGDRRLLRTYQYLDESIIWLQEEGESEMDTVGRVFAMSQSVKDAKKAAVLKWTESMVLQNHKNVREWAAQAVSKFPANWYMS</sequence>
<organism evidence="2 3">
    <name type="scientific">Phlyctema vagabunda</name>
    <dbReference type="NCBI Taxonomy" id="108571"/>
    <lineage>
        <taxon>Eukaryota</taxon>
        <taxon>Fungi</taxon>
        <taxon>Dikarya</taxon>
        <taxon>Ascomycota</taxon>
        <taxon>Pezizomycotina</taxon>
        <taxon>Leotiomycetes</taxon>
        <taxon>Helotiales</taxon>
        <taxon>Dermateaceae</taxon>
        <taxon>Phlyctema</taxon>
    </lineage>
</organism>
<accession>A0ABR4PYG2</accession>
<evidence type="ECO:0000313" key="2">
    <source>
        <dbReference type="EMBL" id="KAL3428413.1"/>
    </source>
</evidence>
<gene>
    <name evidence="2" type="ORF">PVAG01_01922</name>
</gene>
<reference evidence="2 3" key="1">
    <citation type="submission" date="2024-06" db="EMBL/GenBank/DDBJ databases">
        <title>Complete genome of Phlyctema vagabunda strain 19-DSS-EL-015.</title>
        <authorList>
            <person name="Fiorenzani C."/>
        </authorList>
    </citation>
    <scope>NUCLEOTIDE SEQUENCE [LARGE SCALE GENOMIC DNA]</scope>
    <source>
        <strain evidence="2 3">19-DSS-EL-015</strain>
    </source>
</reference>
<keyword evidence="1" id="KW-1133">Transmembrane helix</keyword>
<comment type="caution">
    <text evidence="2">The sequence shown here is derived from an EMBL/GenBank/DDBJ whole genome shotgun (WGS) entry which is preliminary data.</text>
</comment>
<proteinExistence type="predicted"/>
<keyword evidence="3" id="KW-1185">Reference proteome</keyword>
<evidence type="ECO:0000313" key="3">
    <source>
        <dbReference type="Proteomes" id="UP001629113"/>
    </source>
</evidence>
<keyword evidence="1" id="KW-0472">Membrane</keyword>
<dbReference type="EMBL" id="JBFCZG010000001">
    <property type="protein sequence ID" value="KAL3428413.1"/>
    <property type="molecule type" value="Genomic_DNA"/>
</dbReference>
<dbReference type="Proteomes" id="UP001629113">
    <property type="component" value="Unassembled WGS sequence"/>
</dbReference>
<protein>
    <recommendedName>
        <fullName evidence="4">Glycosyltransferase family 1 protein</fullName>
    </recommendedName>
</protein>
<evidence type="ECO:0000256" key="1">
    <source>
        <dbReference type="SAM" id="Phobius"/>
    </source>
</evidence>
<keyword evidence="1" id="KW-0812">Transmembrane</keyword>
<feature type="transmembrane region" description="Helical" evidence="1">
    <location>
        <begin position="16"/>
        <end position="36"/>
    </location>
</feature>
<name>A0ABR4PYG2_9HELO</name>